<organism evidence="2 3">
    <name type="scientific">Fuscovulum ytuae</name>
    <dbReference type="NCBI Taxonomy" id="3042299"/>
    <lineage>
        <taxon>Bacteria</taxon>
        <taxon>Pseudomonadati</taxon>
        <taxon>Pseudomonadota</taxon>
        <taxon>Alphaproteobacteria</taxon>
        <taxon>Rhodobacterales</taxon>
        <taxon>Paracoccaceae</taxon>
        <taxon>Fuscovulum</taxon>
    </lineage>
</organism>
<dbReference type="EMBL" id="CP124535">
    <property type="protein sequence ID" value="WGV14815.1"/>
    <property type="molecule type" value="Genomic_DNA"/>
</dbReference>
<feature type="domain" description="DUF559" evidence="1">
    <location>
        <begin position="78"/>
        <end position="161"/>
    </location>
</feature>
<accession>A0ABY8Q377</accession>
<evidence type="ECO:0000259" key="1">
    <source>
        <dbReference type="Pfam" id="PF04480"/>
    </source>
</evidence>
<dbReference type="InterPro" id="IPR011335">
    <property type="entry name" value="Restrct_endonuc-II-like"/>
</dbReference>
<dbReference type="InterPro" id="IPR047216">
    <property type="entry name" value="Endonuclease_DUF559_bact"/>
</dbReference>
<dbReference type="InterPro" id="IPR007569">
    <property type="entry name" value="DUF559"/>
</dbReference>
<evidence type="ECO:0000313" key="3">
    <source>
        <dbReference type="Proteomes" id="UP001230978"/>
    </source>
</evidence>
<dbReference type="Proteomes" id="UP001230978">
    <property type="component" value="Chromosome"/>
</dbReference>
<dbReference type="RefSeq" id="WP_281463945.1">
    <property type="nucleotide sequence ID" value="NZ_CP124535.1"/>
</dbReference>
<evidence type="ECO:0000313" key="2">
    <source>
        <dbReference type="EMBL" id="WGV14815.1"/>
    </source>
</evidence>
<protein>
    <submittedName>
        <fullName evidence="2">DUF559 domain-containing protein</fullName>
    </submittedName>
</protein>
<dbReference type="PANTHER" id="PTHR38590">
    <property type="entry name" value="BLL0828 PROTEIN"/>
    <property type="match status" value="1"/>
</dbReference>
<dbReference type="SUPFAM" id="SSF52980">
    <property type="entry name" value="Restriction endonuclease-like"/>
    <property type="match status" value="1"/>
</dbReference>
<proteinExistence type="predicted"/>
<dbReference type="Pfam" id="PF04480">
    <property type="entry name" value="DUF559"/>
    <property type="match status" value="1"/>
</dbReference>
<dbReference type="PANTHER" id="PTHR38590:SF1">
    <property type="entry name" value="BLL0828 PROTEIN"/>
    <property type="match status" value="1"/>
</dbReference>
<sequence>MTGSDDRLALTRLFLKPGSTSSRRSFPAERQQPDLNRGTLHVFLGSPPLSSFSVFPPLGWGRVREGVFRIPAYRSNSQRLHARAQRADLTAPERALWAALRNHRFHGLSIRRKAPIGPWIADFVIPAHRIAICIQPETAGIGQDHPPPGALKRLGYTILRPAASDLTGAALPLFLRHLSQRVTE</sequence>
<reference evidence="2 3" key="1">
    <citation type="submission" date="2023-04" db="EMBL/GenBank/DDBJ databases">
        <title>YMD61, complete Genome.</title>
        <authorList>
            <person name="Zhang J."/>
        </authorList>
    </citation>
    <scope>NUCLEOTIDE SEQUENCE [LARGE SCALE GENOMIC DNA]</scope>
    <source>
        <strain evidence="2 3">YMD61</strain>
    </source>
</reference>
<gene>
    <name evidence="2" type="ORF">QF092_10995</name>
</gene>
<keyword evidence="3" id="KW-1185">Reference proteome</keyword>
<name>A0ABY8Q377_9RHOB</name>